<dbReference type="InterPro" id="IPR050679">
    <property type="entry name" value="Bact_HTH_transcr_reg"/>
</dbReference>
<keyword evidence="1" id="KW-0805">Transcription regulation</keyword>
<name>A0A839XKT6_9PSEU</name>
<sequence length="257" mass="28554">MASTSKGVPQYMQIAGTIREQIRAGTLQPGEQVPSAPSLCEQYDVSMITAKNALNLLKSEGVVYAVPGKATYVADNTRLIRTAPQRYFQRRERTYVQETERAGLRPTSEHSTETVTATRWIAQRLEIQEGDAVTATTYRISAGEHPVAVSTSWEPQAVTAGTPIAHPHEGPHGNDGLNARFAAIGWTVEQVEEHLLVRQPSPEERDDLRLAPEVPVVEIRQTVRATQDGDDLTAIEAADIVYASDRYEFRYIMDRPR</sequence>
<dbReference type="SMART" id="SM00866">
    <property type="entry name" value="UTRA"/>
    <property type="match status" value="1"/>
</dbReference>
<dbReference type="PROSITE" id="PS50949">
    <property type="entry name" value="HTH_GNTR"/>
    <property type="match status" value="1"/>
</dbReference>
<dbReference type="PANTHER" id="PTHR44846">
    <property type="entry name" value="MANNOSYL-D-GLYCERATE TRANSPORT/METABOLISM SYSTEM REPRESSOR MNGR-RELATED"/>
    <property type="match status" value="1"/>
</dbReference>
<comment type="caution">
    <text evidence="5">The sequence shown here is derived from an EMBL/GenBank/DDBJ whole genome shotgun (WGS) entry which is preliminary data.</text>
</comment>
<dbReference type="InterPro" id="IPR000524">
    <property type="entry name" value="Tscrpt_reg_HTH_GntR"/>
</dbReference>
<dbReference type="Gene3D" id="3.40.1410.10">
    <property type="entry name" value="Chorismate lyase-like"/>
    <property type="match status" value="1"/>
</dbReference>
<accession>A0A839XKT6</accession>
<dbReference type="SMART" id="SM00345">
    <property type="entry name" value="HTH_GNTR"/>
    <property type="match status" value="1"/>
</dbReference>
<gene>
    <name evidence="5" type="ORF">FB384_001353</name>
</gene>
<dbReference type="SUPFAM" id="SSF46785">
    <property type="entry name" value="Winged helix' DNA-binding domain"/>
    <property type="match status" value="1"/>
</dbReference>
<dbReference type="RefSeq" id="WP_183780337.1">
    <property type="nucleotide sequence ID" value="NZ_JACIBS010000001.1"/>
</dbReference>
<evidence type="ECO:0000313" key="5">
    <source>
        <dbReference type="EMBL" id="MBB3662449.1"/>
    </source>
</evidence>
<keyword evidence="6" id="KW-1185">Reference proteome</keyword>
<evidence type="ECO:0000256" key="2">
    <source>
        <dbReference type="ARBA" id="ARBA00023125"/>
    </source>
</evidence>
<dbReference type="Pfam" id="PF07702">
    <property type="entry name" value="UTRA"/>
    <property type="match status" value="1"/>
</dbReference>
<reference evidence="5 6" key="1">
    <citation type="submission" date="2020-08" db="EMBL/GenBank/DDBJ databases">
        <title>Sequencing the genomes of 1000 actinobacteria strains.</title>
        <authorList>
            <person name="Klenk H.-P."/>
        </authorList>
    </citation>
    <scope>NUCLEOTIDE SEQUENCE [LARGE SCALE GENOMIC DNA]</scope>
    <source>
        <strain evidence="5 6">DSM 45267</strain>
    </source>
</reference>
<evidence type="ECO:0000313" key="6">
    <source>
        <dbReference type="Proteomes" id="UP000564573"/>
    </source>
</evidence>
<dbReference type="InterPro" id="IPR036388">
    <property type="entry name" value="WH-like_DNA-bd_sf"/>
</dbReference>
<evidence type="ECO:0000256" key="1">
    <source>
        <dbReference type="ARBA" id="ARBA00023015"/>
    </source>
</evidence>
<dbReference type="GO" id="GO:0003700">
    <property type="term" value="F:DNA-binding transcription factor activity"/>
    <property type="evidence" value="ECO:0007669"/>
    <property type="project" value="InterPro"/>
</dbReference>
<dbReference type="Proteomes" id="UP000564573">
    <property type="component" value="Unassembled WGS sequence"/>
</dbReference>
<keyword evidence="3" id="KW-0804">Transcription</keyword>
<evidence type="ECO:0000259" key="4">
    <source>
        <dbReference type="PROSITE" id="PS50949"/>
    </source>
</evidence>
<dbReference type="InterPro" id="IPR036390">
    <property type="entry name" value="WH_DNA-bd_sf"/>
</dbReference>
<dbReference type="PANTHER" id="PTHR44846:SF17">
    <property type="entry name" value="GNTR-FAMILY TRANSCRIPTIONAL REGULATOR"/>
    <property type="match status" value="1"/>
</dbReference>
<dbReference type="InterPro" id="IPR028978">
    <property type="entry name" value="Chorismate_lyase_/UTRA_dom_sf"/>
</dbReference>
<dbReference type="SUPFAM" id="SSF64288">
    <property type="entry name" value="Chorismate lyase-like"/>
    <property type="match status" value="1"/>
</dbReference>
<dbReference type="Pfam" id="PF00392">
    <property type="entry name" value="GntR"/>
    <property type="match status" value="1"/>
</dbReference>
<dbReference type="GO" id="GO:0003677">
    <property type="term" value="F:DNA binding"/>
    <property type="evidence" value="ECO:0007669"/>
    <property type="project" value="UniProtKB-KW"/>
</dbReference>
<dbReference type="Gene3D" id="1.10.10.10">
    <property type="entry name" value="Winged helix-like DNA-binding domain superfamily/Winged helix DNA-binding domain"/>
    <property type="match status" value="1"/>
</dbReference>
<protein>
    <submittedName>
        <fullName evidence="5">GntR family transcriptional regulator</fullName>
    </submittedName>
</protein>
<feature type="domain" description="HTH gntR-type" evidence="4">
    <location>
        <begin position="8"/>
        <end position="76"/>
    </location>
</feature>
<keyword evidence="2" id="KW-0238">DNA-binding</keyword>
<organism evidence="5 6">
    <name type="scientific">Prauserella sediminis</name>
    <dbReference type="NCBI Taxonomy" id="577680"/>
    <lineage>
        <taxon>Bacteria</taxon>
        <taxon>Bacillati</taxon>
        <taxon>Actinomycetota</taxon>
        <taxon>Actinomycetes</taxon>
        <taxon>Pseudonocardiales</taxon>
        <taxon>Pseudonocardiaceae</taxon>
        <taxon>Prauserella</taxon>
        <taxon>Prauserella salsuginis group</taxon>
    </lineage>
</organism>
<dbReference type="GO" id="GO:0045892">
    <property type="term" value="P:negative regulation of DNA-templated transcription"/>
    <property type="evidence" value="ECO:0007669"/>
    <property type="project" value="TreeGrafter"/>
</dbReference>
<proteinExistence type="predicted"/>
<dbReference type="AlphaFoldDB" id="A0A839XKT6"/>
<evidence type="ECO:0000256" key="3">
    <source>
        <dbReference type="ARBA" id="ARBA00023163"/>
    </source>
</evidence>
<dbReference type="EMBL" id="JACIBS010000001">
    <property type="protein sequence ID" value="MBB3662449.1"/>
    <property type="molecule type" value="Genomic_DNA"/>
</dbReference>
<dbReference type="InterPro" id="IPR011663">
    <property type="entry name" value="UTRA"/>
</dbReference>
<dbReference type="CDD" id="cd07377">
    <property type="entry name" value="WHTH_GntR"/>
    <property type="match status" value="1"/>
</dbReference>